<evidence type="ECO:0000313" key="2">
    <source>
        <dbReference type="EMBL" id="MBJ3778814.1"/>
    </source>
</evidence>
<comment type="caution">
    <text evidence="2">The sequence shown here is derived from an EMBL/GenBank/DDBJ whole genome shotgun (WGS) entry which is preliminary data.</text>
</comment>
<feature type="signal peptide" evidence="1">
    <location>
        <begin position="1"/>
        <end position="18"/>
    </location>
</feature>
<sequence length="101" mass="11092">MRHLLVLLAMILAGPALAADLPRGPIVILPQPASPSVCLTGRPIEIYLAPASTVNGILPAGMEVEVIDVPFSARADLWIRIKPPRHNQYYGWVYTRDLICH</sequence>
<proteinExistence type="predicted"/>
<evidence type="ECO:0000256" key="1">
    <source>
        <dbReference type="SAM" id="SignalP"/>
    </source>
</evidence>
<reference evidence="2" key="1">
    <citation type="submission" date="2020-12" db="EMBL/GenBank/DDBJ databases">
        <title>Bacterial taxonomy.</title>
        <authorList>
            <person name="Pan X."/>
        </authorList>
    </citation>
    <scope>NUCLEOTIDE SEQUENCE</scope>
    <source>
        <strain evidence="2">B2012</strain>
    </source>
</reference>
<dbReference type="RefSeq" id="WP_198884715.1">
    <property type="nucleotide sequence ID" value="NZ_JAEKJA010000042.1"/>
</dbReference>
<evidence type="ECO:0008006" key="4">
    <source>
        <dbReference type="Google" id="ProtNLM"/>
    </source>
</evidence>
<keyword evidence="3" id="KW-1185">Reference proteome</keyword>
<feature type="chain" id="PRO_5036852248" description="SH3b domain-containing protein" evidence="1">
    <location>
        <begin position="19"/>
        <end position="101"/>
    </location>
</feature>
<dbReference type="EMBL" id="JAEKJA010000042">
    <property type="protein sequence ID" value="MBJ3778814.1"/>
    <property type="molecule type" value="Genomic_DNA"/>
</dbReference>
<dbReference type="Proteomes" id="UP000609531">
    <property type="component" value="Unassembled WGS sequence"/>
</dbReference>
<gene>
    <name evidence="2" type="ORF">JCR33_24145</name>
</gene>
<name>A0A934MP64_9HYPH</name>
<evidence type="ECO:0000313" key="3">
    <source>
        <dbReference type="Proteomes" id="UP000609531"/>
    </source>
</evidence>
<protein>
    <recommendedName>
        <fullName evidence="4">SH3b domain-containing protein</fullName>
    </recommendedName>
</protein>
<organism evidence="2 3">
    <name type="scientific">Acuticoccus mangrovi</name>
    <dbReference type="NCBI Taxonomy" id="2796142"/>
    <lineage>
        <taxon>Bacteria</taxon>
        <taxon>Pseudomonadati</taxon>
        <taxon>Pseudomonadota</taxon>
        <taxon>Alphaproteobacteria</taxon>
        <taxon>Hyphomicrobiales</taxon>
        <taxon>Amorphaceae</taxon>
        <taxon>Acuticoccus</taxon>
    </lineage>
</organism>
<dbReference type="AlphaFoldDB" id="A0A934MP64"/>
<accession>A0A934MP64</accession>
<keyword evidence="1" id="KW-0732">Signal</keyword>